<evidence type="ECO:0000256" key="3">
    <source>
        <dbReference type="ARBA" id="ARBA00022670"/>
    </source>
</evidence>
<comment type="caution">
    <text evidence="8">The sequence shown here is derived from an EMBL/GenBank/DDBJ whole genome shotgun (WGS) entry which is preliminary data.</text>
</comment>
<dbReference type="PANTHER" id="PTHR13367">
    <property type="entry name" value="UBIQUITIN THIOESTERASE"/>
    <property type="match status" value="1"/>
</dbReference>
<dbReference type="GO" id="GO:0006508">
    <property type="term" value="P:proteolysis"/>
    <property type="evidence" value="ECO:0007669"/>
    <property type="project" value="UniProtKB-KW"/>
</dbReference>
<dbReference type="Pfam" id="PF12340">
    <property type="entry name" value="DUF3638"/>
    <property type="match status" value="1"/>
</dbReference>
<dbReference type="PANTHER" id="PTHR13367:SF33">
    <property type="entry name" value="P-LOOP CONTAINING NUCLEOSIDE TRIPHOSPHATE HYDROLASE PROTEIN"/>
    <property type="match status" value="1"/>
</dbReference>
<dbReference type="GO" id="GO:0004843">
    <property type="term" value="F:cysteine-type deubiquitinase activity"/>
    <property type="evidence" value="ECO:0007669"/>
    <property type="project" value="UniProtKB-EC"/>
</dbReference>
<reference evidence="8" key="1">
    <citation type="journal article" date="2020" name="Phytopathology">
        <title>Genome Sequence Resources of Colletotrichum truncatum, C. plurivorum, C. musicola, and C. sojae: Four Species Pathogenic to Soybean (Glycine max).</title>
        <authorList>
            <person name="Rogerio F."/>
            <person name="Boufleur T.R."/>
            <person name="Ciampi-Guillardi M."/>
            <person name="Sukno S.A."/>
            <person name="Thon M.R."/>
            <person name="Massola Junior N.S."/>
            <person name="Baroncelli R."/>
        </authorList>
    </citation>
    <scope>NUCLEOTIDE SEQUENCE</scope>
    <source>
        <strain evidence="8">LFN00145</strain>
    </source>
</reference>
<dbReference type="InterPro" id="IPR051346">
    <property type="entry name" value="OTU_Deubiquitinase"/>
</dbReference>
<dbReference type="EMBL" id="WIGO01000014">
    <property type="protein sequence ID" value="KAF6839274.1"/>
    <property type="molecule type" value="Genomic_DNA"/>
</dbReference>
<protein>
    <recommendedName>
        <fullName evidence="2">ubiquitinyl hydrolase 1</fullName>
        <ecNumber evidence="2">3.4.19.12</ecNumber>
    </recommendedName>
</protein>
<keyword evidence="5" id="KW-0378">Hydrolase</keyword>
<evidence type="ECO:0000256" key="4">
    <source>
        <dbReference type="ARBA" id="ARBA00022786"/>
    </source>
</evidence>
<evidence type="ECO:0000256" key="2">
    <source>
        <dbReference type="ARBA" id="ARBA00012759"/>
    </source>
</evidence>
<evidence type="ECO:0000313" key="8">
    <source>
        <dbReference type="EMBL" id="KAF6839274.1"/>
    </source>
</evidence>
<name>A0A8H6KX32_9PEZI</name>
<keyword evidence="4" id="KW-0833">Ubl conjugation pathway</keyword>
<evidence type="ECO:0000256" key="6">
    <source>
        <dbReference type="ARBA" id="ARBA00022807"/>
    </source>
</evidence>
<gene>
    <name evidence="8" type="ORF">CPLU01_02012</name>
</gene>
<keyword evidence="6" id="KW-0788">Thiol protease</keyword>
<evidence type="ECO:0000256" key="1">
    <source>
        <dbReference type="ARBA" id="ARBA00000707"/>
    </source>
</evidence>
<keyword evidence="3" id="KW-0645">Protease</keyword>
<proteinExistence type="predicted"/>
<evidence type="ECO:0000313" key="9">
    <source>
        <dbReference type="Proteomes" id="UP000654918"/>
    </source>
</evidence>
<accession>A0A8H6KX32</accession>
<dbReference type="EC" id="3.4.19.12" evidence="2"/>
<dbReference type="Proteomes" id="UP000654918">
    <property type="component" value="Unassembled WGS sequence"/>
</dbReference>
<evidence type="ECO:0000259" key="7">
    <source>
        <dbReference type="Pfam" id="PF12340"/>
    </source>
</evidence>
<comment type="catalytic activity">
    <reaction evidence="1">
        <text>Thiol-dependent hydrolysis of ester, thioester, amide, peptide and isopeptide bonds formed by the C-terminal Gly of ubiquitin (a 76-residue protein attached to proteins as an intracellular targeting signal).</text>
        <dbReference type="EC" id="3.4.19.12"/>
    </reaction>
</comment>
<keyword evidence="9" id="KW-1185">Reference proteome</keyword>
<sequence>MTWDPYDHPETLLLGIECGITIRDVQAQVAQGMISTPTGRNQVMQLNMGEGKSSVIVPVIATVLADGRRLWQVIVGKPQANKMLQMLVSKLRGLINRPIYHLPFSRDVQPKKSDMADIQSIFYDLIAEGGVILVQP</sequence>
<feature type="domain" description="DUF3638" evidence="7">
    <location>
        <begin position="2"/>
        <end position="136"/>
    </location>
</feature>
<dbReference type="AlphaFoldDB" id="A0A8H6KX32"/>
<evidence type="ECO:0000256" key="5">
    <source>
        <dbReference type="ARBA" id="ARBA00022801"/>
    </source>
</evidence>
<dbReference type="InterPro" id="IPR022099">
    <property type="entry name" value="DUF3638"/>
</dbReference>
<organism evidence="8 9">
    <name type="scientific">Colletotrichum plurivorum</name>
    <dbReference type="NCBI Taxonomy" id="2175906"/>
    <lineage>
        <taxon>Eukaryota</taxon>
        <taxon>Fungi</taxon>
        <taxon>Dikarya</taxon>
        <taxon>Ascomycota</taxon>
        <taxon>Pezizomycotina</taxon>
        <taxon>Sordariomycetes</taxon>
        <taxon>Hypocreomycetidae</taxon>
        <taxon>Glomerellales</taxon>
        <taxon>Glomerellaceae</taxon>
        <taxon>Colletotrichum</taxon>
        <taxon>Colletotrichum orchidearum species complex</taxon>
    </lineage>
</organism>